<gene>
    <name evidence="2" type="ORF">SAMN05444171_7827</name>
</gene>
<proteinExistence type="predicted"/>
<name>A0A1H5JHB6_9BRAD</name>
<keyword evidence="1" id="KW-0732">Signal</keyword>
<organism evidence="2 3">
    <name type="scientific">Bradyrhizobium lablabi</name>
    <dbReference type="NCBI Taxonomy" id="722472"/>
    <lineage>
        <taxon>Bacteria</taxon>
        <taxon>Pseudomonadati</taxon>
        <taxon>Pseudomonadota</taxon>
        <taxon>Alphaproteobacteria</taxon>
        <taxon>Hyphomicrobiales</taxon>
        <taxon>Nitrobacteraceae</taxon>
        <taxon>Bradyrhizobium</taxon>
    </lineage>
</organism>
<accession>A0A1H5JHB6</accession>
<evidence type="ECO:0000313" key="3">
    <source>
        <dbReference type="Proteomes" id="UP000183208"/>
    </source>
</evidence>
<dbReference type="AlphaFoldDB" id="A0A1H5JHB6"/>
<dbReference type="Proteomes" id="UP000183208">
    <property type="component" value="Unassembled WGS sequence"/>
</dbReference>
<reference evidence="2 3" key="1">
    <citation type="submission" date="2016-10" db="EMBL/GenBank/DDBJ databases">
        <authorList>
            <person name="de Groot N.N."/>
        </authorList>
    </citation>
    <scope>NUCLEOTIDE SEQUENCE [LARGE SCALE GENOMIC DNA]</scope>
    <source>
        <strain evidence="2 3">GAS522</strain>
    </source>
</reference>
<evidence type="ECO:0000313" key="2">
    <source>
        <dbReference type="EMBL" id="SEE51906.1"/>
    </source>
</evidence>
<feature type="signal peptide" evidence="1">
    <location>
        <begin position="1"/>
        <end position="20"/>
    </location>
</feature>
<protein>
    <submittedName>
        <fullName evidence="2">Uncharacterized protein</fullName>
    </submittedName>
</protein>
<evidence type="ECO:0000256" key="1">
    <source>
        <dbReference type="SAM" id="SignalP"/>
    </source>
</evidence>
<dbReference type="RefSeq" id="WP_074830548.1">
    <property type="nucleotide sequence ID" value="NZ_FNTI01000001.1"/>
</dbReference>
<feature type="chain" id="PRO_5010263731" evidence="1">
    <location>
        <begin position="21"/>
        <end position="132"/>
    </location>
</feature>
<sequence>MFKRLLAVIFLVGLAIPALALAQTPPYTYPQTIGTSSVSILPANPARKKIIFHNPNDTAKIAVCPVGPNRLSGSSQAAIVAVINGAGCSTLLPYQTIEVSGSTASGPQQAMGSAWVGIASAGGSAITIWEFE</sequence>
<dbReference type="EMBL" id="FNTI01000001">
    <property type="protein sequence ID" value="SEE51906.1"/>
    <property type="molecule type" value="Genomic_DNA"/>
</dbReference>